<feature type="transmembrane region" description="Helical" evidence="9">
    <location>
        <begin position="235"/>
        <end position="257"/>
    </location>
</feature>
<feature type="transmembrane region" description="Helical" evidence="9">
    <location>
        <begin position="458"/>
        <end position="482"/>
    </location>
</feature>
<dbReference type="EMBL" id="AP019695">
    <property type="protein sequence ID" value="BBK22360.1"/>
    <property type="molecule type" value="Genomic_DNA"/>
</dbReference>
<evidence type="ECO:0000256" key="9">
    <source>
        <dbReference type="SAM" id="Phobius"/>
    </source>
</evidence>
<proteinExistence type="inferred from homology"/>
<feature type="transmembrane region" description="Helical" evidence="9">
    <location>
        <begin position="78"/>
        <end position="97"/>
    </location>
</feature>
<name>A0A6N4TH84_9FIRM</name>
<evidence type="ECO:0000313" key="10">
    <source>
        <dbReference type="EMBL" id="BBK22360.1"/>
    </source>
</evidence>
<keyword evidence="7" id="KW-0406">Ion transport</keyword>
<keyword evidence="11" id="KW-1185">Reference proteome</keyword>
<comment type="subcellular location">
    <subcellularLocation>
        <location evidence="1">Cell membrane</location>
        <topology evidence="1">Multi-pass membrane protein</topology>
    </subcellularLocation>
</comment>
<dbReference type="RefSeq" id="WP_163051760.1">
    <property type="nucleotide sequence ID" value="NZ_AP019695.1"/>
</dbReference>
<sequence length="492" mass="54276">MKLAFKYGNHYGKLAVIIGVLIAVPILILPFYPDEVKYIPSFLIPSILSIAFGFFLCKYLHVKQSQGGFRDNLRVGSFAVLFAWVYGITMGALPFVLSGLLNPIQAVFEAVSGWTTTGLSVMDVEATPYIFLFHRGFMQFCGGLGFLMMMIIFVQGKQAMALYSAEGHPDKLLPNIRKTAQTICIMYCGFLVVGVLMYLVCGMNLFDSIIHTMCSLSTGGFSTRADSIGYYDSPAIEAVTIVQMLVGTTNFAALLLLTKGKIMQFIKVSEVRFLFMLLIVFVPVTAFILTYGLYVNLAEGLRLSLFNIVSALSTTGYSTMPYQDWPQAALGIMIIMMLIGGGIGSTAGGLKLTRIYIMLRSTIDDIRMRLKPARSIRKITYITAHGKEEVDDRLLKNTSSFFVCYLVLFCIGTIAVSITANCDLTSAMFDFASSLGTVGLSIGITGPATNMATLIVEIIGMFMGRLEIFIVFIGVHELYSYARSFIRLKWKK</sequence>
<feature type="transmembrane region" description="Helical" evidence="9">
    <location>
        <begin position="137"/>
        <end position="154"/>
    </location>
</feature>
<reference evidence="11" key="1">
    <citation type="submission" date="2019-05" db="EMBL/GenBank/DDBJ databases">
        <title>Complete genome sequencing of Absiella argi strain JCM 30884.</title>
        <authorList>
            <person name="Sakamoto M."/>
            <person name="Murakami T."/>
            <person name="Mori H."/>
        </authorList>
    </citation>
    <scope>NUCLEOTIDE SEQUENCE [LARGE SCALE GENOMIC DNA]</scope>
    <source>
        <strain evidence="11">JCM 30884</strain>
    </source>
</reference>
<accession>A0A6N4TH84</accession>
<dbReference type="AlphaFoldDB" id="A0A6N4TH84"/>
<protein>
    <submittedName>
        <fullName evidence="10">Potassium transporter</fullName>
    </submittedName>
</protein>
<dbReference type="PANTHER" id="PTHR32024:SF2">
    <property type="entry name" value="TRK SYSTEM POTASSIUM UPTAKE PROTEIN TRKG-RELATED"/>
    <property type="match status" value="1"/>
</dbReference>
<evidence type="ECO:0000256" key="8">
    <source>
        <dbReference type="ARBA" id="ARBA00023136"/>
    </source>
</evidence>
<dbReference type="GO" id="GO:0005886">
    <property type="term" value="C:plasma membrane"/>
    <property type="evidence" value="ECO:0007669"/>
    <property type="project" value="UniProtKB-SubCell"/>
</dbReference>
<keyword evidence="4" id="KW-1003">Cell membrane</keyword>
<feature type="transmembrane region" description="Helical" evidence="9">
    <location>
        <begin position="328"/>
        <end position="350"/>
    </location>
</feature>
<dbReference type="PANTHER" id="PTHR32024">
    <property type="entry name" value="TRK SYSTEM POTASSIUM UPTAKE PROTEIN TRKG-RELATED"/>
    <property type="match status" value="1"/>
</dbReference>
<evidence type="ECO:0000256" key="3">
    <source>
        <dbReference type="ARBA" id="ARBA00022448"/>
    </source>
</evidence>
<dbReference type="Proteomes" id="UP000464754">
    <property type="component" value="Chromosome"/>
</dbReference>
<keyword evidence="8 9" id="KW-0472">Membrane</keyword>
<evidence type="ECO:0000313" key="11">
    <source>
        <dbReference type="Proteomes" id="UP000464754"/>
    </source>
</evidence>
<evidence type="ECO:0000256" key="5">
    <source>
        <dbReference type="ARBA" id="ARBA00022692"/>
    </source>
</evidence>
<keyword evidence="5 9" id="KW-0812">Transmembrane</keyword>
<dbReference type="Pfam" id="PF02386">
    <property type="entry name" value="TrkH"/>
    <property type="match status" value="1"/>
</dbReference>
<dbReference type="KEGG" id="aarg:Aargi30884_12630"/>
<feature type="transmembrane region" description="Helical" evidence="9">
    <location>
        <begin position="12"/>
        <end position="32"/>
    </location>
</feature>
<evidence type="ECO:0000256" key="6">
    <source>
        <dbReference type="ARBA" id="ARBA00022989"/>
    </source>
</evidence>
<organism evidence="10 11">
    <name type="scientific">Amedibacterium intestinale</name>
    <dbReference type="NCBI Taxonomy" id="2583452"/>
    <lineage>
        <taxon>Bacteria</taxon>
        <taxon>Bacillati</taxon>
        <taxon>Bacillota</taxon>
        <taxon>Erysipelotrichia</taxon>
        <taxon>Erysipelotrichales</taxon>
        <taxon>Erysipelotrichaceae</taxon>
        <taxon>Amedibacterium</taxon>
    </lineage>
</organism>
<feature type="transmembrane region" description="Helical" evidence="9">
    <location>
        <begin position="273"/>
        <end position="294"/>
    </location>
</feature>
<dbReference type="GO" id="GO:0008324">
    <property type="term" value="F:monoatomic cation transmembrane transporter activity"/>
    <property type="evidence" value="ECO:0007669"/>
    <property type="project" value="InterPro"/>
</dbReference>
<evidence type="ECO:0000256" key="2">
    <source>
        <dbReference type="ARBA" id="ARBA00009137"/>
    </source>
</evidence>
<evidence type="ECO:0000256" key="7">
    <source>
        <dbReference type="ARBA" id="ARBA00023065"/>
    </source>
</evidence>
<comment type="similarity">
    <text evidence="2">Belongs to the TrkH potassium transport family.</text>
</comment>
<feature type="transmembrane region" description="Helical" evidence="9">
    <location>
        <begin position="184"/>
        <end position="206"/>
    </location>
</feature>
<keyword evidence="3" id="KW-0813">Transport</keyword>
<evidence type="ECO:0000256" key="4">
    <source>
        <dbReference type="ARBA" id="ARBA00022475"/>
    </source>
</evidence>
<keyword evidence="6 9" id="KW-1133">Transmembrane helix</keyword>
<evidence type="ECO:0000256" key="1">
    <source>
        <dbReference type="ARBA" id="ARBA00004651"/>
    </source>
</evidence>
<feature type="transmembrane region" description="Helical" evidence="9">
    <location>
        <begin position="38"/>
        <end position="57"/>
    </location>
</feature>
<feature type="transmembrane region" description="Helical" evidence="9">
    <location>
        <begin position="402"/>
        <end position="420"/>
    </location>
</feature>
<dbReference type="InterPro" id="IPR003445">
    <property type="entry name" value="Cat_transpt"/>
</dbReference>
<gene>
    <name evidence="10" type="ORF">Aargi30884_12630</name>
</gene>
<dbReference type="GO" id="GO:0030001">
    <property type="term" value="P:metal ion transport"/>
    <property type="evidence" value="ECO:0007669"/>
    <property type="project" value="UniProtKB-ARBA"/>
</dbReference>